<dbReference type="EMBL" id="CAJPDT010000170">
    <property type="protein sequence ID" value="CAF9942142.1"/>
    <property type="molecule type" value="Genomic_DNA"/>
</dbReference>
<evidence type="ECO:0000313" key="1">
    <source>
        <dbReference type="EMBL" id="CAF9942142.1"/>
    </source>
</evidence>
<protein>
    <submittedName>
        <fullName evidence="1">Uncharacterized protein</fullName>
    </submittedName>
</protein>
<evidence type="ECO:0000313" key="2">
    <source>
        <dbReference type="Proteomes" id="UP000664534"/>
    </source>
</evidence>
<gene>
    <name evidence="1" type="ORF">IMSHALPRED_003380</name>
</gene>
<dbReference type="Proteomes" id="UP000664534">
    <property type="component" value="Unassembled WGS sequence"/>
</dbReference>
<dbReference type="OrthoDB" id="5336292at2759"/>
<keyword evidence="2" id="KW-1185">Reference proteome</keyword>
<dbReference type="SUPFAM" id="SSF52047">
    <property type="entry name" value="RNI-like"/>
    <property type="match status" value="1"/>
</dbReference>
<comment type="caution">
    <text evidence="1">The sequence shown here is derived from an EMBL/GenBank/DDBJ whole genome shotgun (WGS) entry which is preliminary data.</text>
</comment>
<reference evidence="1" key="1">
    <citation type="submission" date="2021-03" db="EMBL/GenBank/DDBJ databases">
        <authorList>
            <person name="Tagirdzhanova G."/>
        </authorList>
    </citation>
    <scope>NUCLEOTIDE SEQUENCE</scope>
</reference>
<organism evidence="1 2">
    <name type="scientific">Imshaugia aleurites</name>
    <dbReference type="NCBI Taxonomy" id="172621"/>
    <lineage>
        <taxon>Eukaryota</taxon>
        <taxon>Fungi</taxon>
        <taxon>Dikarya</taxon>
        <taxon>Ascomycota</taxon>
        <taxon>Pezizomycotina</taxon>
        <taxon>Lecanoromycetes</taxon>
        <taxon>OSLEUM clade</taxon>
        <taxon>Lecanoromycetidae</taxon>
        <taxon>Lecanorales</taxon>
        <taxon>Lecanorineae</taxon>
        <taxon>Parmeliaceae</taxon>
        <taxon>Imshaugia</taxon>
    </lineage>
</organism>
<name>A0A8H3J7C3_9LECA</name>
<dbReference type="AlphaFoldDB" id="A0A8H3J7C3"/>
<accession>A0A8H3J7C3</accession>
<proteinExistence type="predicted"/>
<sequence>MPVRAPLDCLTIGAAFLGMPRLADLTITDLCDSQAFVEEFRHLGDGILALSSSLRSLVIEITNCNRAEGWEQDKAFVEPGDSAFLFKAFFPEPSCKRIETLIRARYDDPREPLDVNIFRSSQGQLNLEHIRLKHIGLPWWSFQTVFNSRTIKGLDLPMCRVTPSVWDDLGKHAQLHKLANIDYEMFSGTPALMSFLSTQSRLQILSFKRPPDLYQIAGTTSLDHGQADSTSFSVKEAAPHLGLGTEWGRAHARDAWLLQSSKSWIQHEYLIQSPSSWIYFDNLIRSLSPYIDYQYPKKSDFVKILSDKLLLRHLIIPADMFDVTPSFMACLAGELPALESIELGFDYACPRLCECFIKDFLPSHPQLKKVTFLSLNRPHPLSDFNAKHMHAVFEYCPYNIAPASLKYVRYRDLNEESHKGEHTESDVYYHRETMANGTWWLKIPAREEEKMFEDDRTPIIYAIESASSKVNG</sequence>